<organism evidence="9 10">
    <name type="scientific">Helicobacter hepaticus (strain ATCC 51449 / 3B1)</name>
    <dbReference type="NCBI Taxonomy" id="235279"/>
    <lineage>
        <taxon>Bacteria</taxon>
        <taxon>Pseudomonadati</taxon>
        <taxon>Campylobacterota</taxon>
        <taxon>Epsilonproteobacteria</taxon>
        <taxon>Campylobacterales</taxon>
        <taxon>Helicobacteraceae</taxon>
        <taxon>Helicobacter</taxon>
    </lineage>
</organism>
<feature type="domain" description="4Fe-4S ferredoxin-type" evidence="8">
    <location>
        <begin position="92"/>
        <end position="125"/>
    </location>
</feature>
<dbReference type="SUPFAM" id="SSF54862">
    <property type="entry name" value="4Fe-4S ferredoxins"/>
    <property type="match status" value="1"/>
</dbReference>
<dbReference type="Pfam" id="PF12838">
    <property type="entry name" value="Fer4_7"/>
    <property type="match status" value="2"/>
</dbReference>
<keyword evidence="7" id="KW-0411">Iron-sulfur</keyword>
<keyword evidence="5" id="KW-0249">Electron transport</keyword>
<dbReference type="Gene3D" id="3.30.70.20">
    <property type="match status" value="2"/>
</dbReference>
<dbReference type="RefSeq" id="WP_011115002.1">
    <property type="nucleotide sequence ID" value="NC_004917.1"/>
</dbReference>
<gene>
    <name evidence="9" type="ordered locus">HH_0159</name>
</gene>
<dbReference type="KEGG" id="hhe:HH_0159"/>
<dbReference type="NCBIfam" id="TIGR00397">
    <property type="entry name" value="mauM_napG"/>
    <property type="match status" value="1"/>
</dbReference>
<dbReference type="PANTHER" id="PTHR24960">
    <property type="entry name" value="PHOTOSYSTEM I IRON-SULFUR CENTER-RELATED"/>
    <property type="match status" value="1"/>
</dbReference>
<sequence>MSDETLKPSNPQRREVLLKIGQNTGFALFGALIWGAYVNVAKAGNANILRPPGASKNDADFVASCIKCGLCVESCPFYTLKLATPNDDTTLGTPFFEARKVPCYMCKDIPCAAACPTDALDLKRLYKPKKHEEDGQSYTQADINNATMGIAIVDSKHCVAYAGIQCDACYRACPLIDKAIKLEYKRNERTGKHGFLLPVVDSDYCTGCGMCEKACVTELPTIIVLPRSVALGKMGTNYIKGWDKTDENRLFELKEQKNIKSKKPSHSDSLEYLNNSLGEI</sequence>
<dbReference type="NCBIfam" id="NF007012">
    <property type="entry name" value="PRK09476.1"/>
    <property type="match status" value="1"/>
</dbReference>
<dbReference type="Proteomes" id="UP000002495">
    <property type="component" value="Chromosome"/>
</dbReference>
<dbReference type="CDD" id="cd16373">
    <property type="entry name" value="DMSOR_beta_like"/>
    <property type="match status" value="1"/>
</dbReference>
<dbReference type="STRING" id="235279.HH_0159"/>
<accession>Q7VJT4</accession>
<evidence type="ECO:0000313" key="9">
    <source>
        <dbReference type="EMBL" id="AAP76756.1"/>
    </source>
</evidence>
<evidence type="ECO:0000313" key="10">
    <source>
        <dbReference type="Proteomes" id="UP000002495"/>
    </source>
</evidence>
<keyword evidence="1" id="KW-0813">Transport</keyword>
<dbReference type="HOGENOM" id="CLU_077329_0_0_7"/>
<dbReference type="eggNOG" id="COG0437">
    <property type="taxonomic scope" value="Bacteria"/>
</dbReference>
<keyword evidence="3" id="KW-0479">Metal-binding</keyword>
<dbReference type="InterPro" id="IPR004494">
    <property type="entry name" value="MauM_NapG"/>
</dbReference>
<dbReference type="PROSITE" id="PS51379">
    <property type="entry name" value="4FE4S_FER_2"/>
    <property type="match status" value="3"/>
</dbReference>
<evidence type="ECO:0000256" key="1">
    <source>
        <dbReference type="ARBA" id="ARBA00022448"/>
    </source>
</evidence>
<feature type="domain" description="4Fe-4S ferredoxin-type" evidence="8">
    <location>
        <begin position="55"/>
        <end position="85"/>
    </location>
</feature>
<dbReference type="PANTHER" id="PTHR24960:SF79">
    <property type="entry name" value="PHOTOSYSTEM I IRON-SULFUR CENTER"/>
    <property type="match status" value="1"/>
</dbReference>
<dbReference type="OrthoDB" id="9808559at2"/>
<dbReference type="EMBL" id="AE017125">
    <property type="protein sequence ID" value="AAP76756.1"/>
    <property type="molecule type" value="Genomic_DNA"/>
</dbReference>
<evidence type="ECO:0000256" key="4">
    <source>
        <dbReference type="ARBA" id="ARBA00022737"/>
    </source>
</evidence>
<dbReference type="InterPro" id="IPR017896">
    <property type="entry name" value="4Fe4S_Fe-S-bd"/>
</dbReference>
<keyword evidence="10" id="KW-1185">Reference proteome</keyword>
<dbReference type="GO" id="GO:0051539">
    <property type="term" value="F:4 iron, 4 sulfur cluster binding"/>
    <property type="evidence" value="ECO:0007669"/>
    <property type="project" value="UniProtKB-KW"/>
</dbReference>
<dbReference type="AlphaFoldDB" id="Q7VJT4"/>
<keyword evidence="6" id="KW-0408">Iron</keyword>
<dbReference type="InterPro" id="IPR050157">
    <property type="entry name" value="PSI_iron-sulfur_center"/>
</dbReference>
<evidence type="ECO:0000256" key="7">
    <source>
        <dbReference type="ARBA" id="ARBA00023014"/>
    </source>
</evidence>
<name>Q7VJT4_HELHP</name>
<proteinExistence type="predicted"/>
<evidence type="ECO:0000256" key="3">
    <source>
        <dbReference type="ARBA" id="ARBA00022723"/>
    </source>
</evidence>
<evidence type="ECO:0000259" key="8">
    <source>
        <dbReference type="PROSITE" id="PS51379"/>
    </source>
</evidence>
<protein>
    <recommendedName>
        <fullName evidence="8">4Fe-4S ferredoxin-type domain-containing protein</fullName>
    </recommendedName>
</protein>
<keyword evidence="4" id="KW-0677">Repeat</keyword>
<dbReference type="PROSITE" id="PS00198">
    <property type="entry name" value="4FE4S_FER_1"/>
    <property type="match status" value="1"/>
</dbReference>
<dbReference type="GO" id="GO:0046872">
    <property type="term" value="F:metal ion binding"/>
    <property type="evidence" value="ECO:0007669"/>
    <property type="project" value="UniProtKB-KW"/>
</dbReference>
<reference evidence="9 10" key="1">
    <citation type="journal article" date="2003" name="Proc. Natl. Acad. Sci. U.S.A.">
        <title>The complete genome sequence of the carcinogenic bacterium Helicobacter hepaticus.</title>
        <authorList>
            <person name="Suerbaum S."/>
            <person name="Josenhans C."/>
            <person name="Sterzenbach T."/>
            <person name="Drescher B."/>
            <person name="Brandt P."/>
            <person name="Bell M."/>
            <person name="Droege M."/>
            <person name="Fartmann B."/>
            <person name="Fischer H.-P."/>
            <person name="Ge Z."/>
            <person name="Hoerster A."/>
            <person name="Holland R."/>
            <person name="Klein K."/>
            <person name="Koenig J."/>
            <person name="Macko L."/>
            <person name="Mendz G.L."/>
            <person name="Nyakatura G."/>
            <person name="Schauer D.B."/>
            <person name="Shen Z."/>
            <person name="Weber J."/>
            <person name="Frosch M."/>
            <person name="Fox J.G."/>
        </authorList>
    </citation>
    <scope>NUCLEOTIDE SEQUENCE [LARGE SCALE GENOMIC DNA]</scope>
    <source>
        <strain evidence="10">ATCC 51449 / 3B1</strain>
    </source>
</reference>
<keyword evidence="2" id="KW-0004">4Fe-4S</keyword>
<dbReference type="InterPro" id="IPR017900">
    <property type="entry name" value="4Fe4S_Fe_S_CS"/>
</dbReference>
<feature type="domain" description="4Fe-4S ferredoxin-type" evidence="8">
    <location>
        <begin position="196"/>
        <end position="225"/>
    </location>
</feature>
<evidence type="ECO:0000256" key="5">
    <source>
        <dbReference type="ARBA" id="ARBA00022982"/>
    </source>
</evidence>
<evidence type="ECO:0000256" key="6">
    <source>
        <dbReference type="ARBA" id="ARBA00023004"/>
    </source>
</evidence>
<evidence type="ECO:0000256" key="2">
    <source>
        <dbReference type="ARBA" id="ARBA00022485"/>
    </source>
</evidence>